<dbReference type="STRING" id="39029.BSR42_07460"/>
<dbReference type="OrthoDB" id="9804858at2"/>
<dbReference type="EMBL" id="LEKT01000002">
    <property type="protein sequence ID" value="KMO87699.1"/>
    <property type="molecule type" value="Genomic_DNA"/>
</dbReference>
<evidence type="ECO:0000259" key="2">
    <source>
        <dbReference type="PROSITE" id="PS50991"/>
    </source>
</evidence>
<evidence type="ECO:0000256" key="1">
    <source>
        <dbReference type="ARBA" id="ARBA00023211"/>
    </source>
</evidence>
<dbReference type="RefSeq" id="WP_048512921.1">
    <property type="nucleotide sequence ID" value="NZ_FUXD01000013.1"/>
</dbReference>
<keyword evidence="1" id="KW-0464">Manganese</keyword>
<feature type="domain" description="Pyruvate carboxyltransferase" evidence="2">
    <location>
        <begin position="1"/>
        <end position="251"/>
    </location>
</feature>
<protein>
    <submittedName>
        <fullName evidence="3">4-hydroxy-2-oxovalerate aldolase</fullName>
    </submittedName>
</protein>
<dbReference type="InParanoid" id="A0A0J6WYH7"/>
<gene>
    <name evidence="3" type="ORF">AB840_00765</name>
</gene>
<dbReference type="PATRIC" id="fig|1122219.3.peg.169"/>
<keyword evidence="4" id="KW-1185">Reference proteome</keyword>
<accession>A0A0J6WYH7</accession>
<proteinExistence type="predicted"/>
<dbReference type="InterPro" id="IPR000891">
    <property type="entry name" value="PYR_CT"/>
</dbReference>
<evidence type="ECO:0000313" key="4">
    <source>
        <dbReference type="Proteomes" id="UP000036503"/>
    </source>
</evidence>
<dbReference type="InterPro" id="IPR013785">
    <property type="entry name" value="Aldolase_TIM"/>
</dbReference>
<name>A0A0J6WYH7_9FIRM</name>
<dbReference type="GO" id="GO:0003852">
    <property type="term" value="F:2-isopropylmalate synthase activity"/>
    <property type="evidence" value="ECO:0007669"/>
    <property type="project" value="TreeGrafter"/>
</dbReference>
<dbReference type="PANTHER" id="PTHR10277:SF9">
    <property type="entry name" value="2-ISOPROPYLMALATE SYNTHASE 1, CHLOROPLASTIC-RELATED"/>
    <property type="match status" value="1"/>
</dbReference>
<dbReference type="Gene3D" id="3.20.20.70">
    <property type="entry name" value="Aldolase class I"/>
    <property type="match status" value="1"/>
</dbReference>
<dbReference type="Pfam" id="PF00682">
    <property type="entry name" value="HMGL-like"/>
    <property type="match status" value="1"/>
</dbReference>
<sequence>MEIMDCTLRDGANIVGAGFSADITRMVLEGLIDSHIKTIEMGHCTGLGSLKAGGKPCPVTDEEYLDCVQPYVQQAHIGMFQAAENIDEELAALAASKGLSFLRVGANAGDGNKAKRAVQIVRDAGLEAKYSLMKAYVCTPDALAEEACLLEHIGVQSITIMDSAGYMFPEQAAAYTRKVVGAVSIPVGFHGHSNLGLAMANGLAAMQAGASYIDCGLMGMARSAGNITTEGAIAILRRKGTALGYDFYKLLRFIEQTLMPAMEQKGYHNPVKPLDLILGYSGCHSSFVPLYQKIAAEKHVNPYELIVETSAQNQKNPTKELIEEVADTLCAER</sequence>
<dbReference type="SUPFAM" id="SSF51569">
    <property type="entry name" value="Aldolase"/>
    <property type="match status" value="1"/>
</dbReference>
<dbReference type="GO" id="GO:0009098">
    <property type="term" value="P:L-leucine biosynthetic process"/>
    <property type="evidence" value="ECO:0007669"/>
    <property type="project" value="TreeGrafter"/>
</dbReference>
<evidence type="ECO:0000313" key="3">
    <source>
        <dbReference type="EMBL" id="KMO87699.1"/>
    </source>
</evidence>
<comment type="caution">
    <text evidence="3">The sequence shown here is derived from an EMBL/GenBank/DDBJ whole genome shotgun (WGS) entry which is preliminary data.</text>
</comment>
<dbReference type="PANTHER" id="PTHR10277">
    <property type="entry name" value="HOMOCITRATE SYNTHASE-RELATED"/>
    <property type="match status" value="1"/>
</dbReference>
<dbReference type="PROSITE" id="PS50991">
    <property type="entry name" value="PYR_CT"/>
    <property type="match status" value="1"/>
</dbReference>
<dbReference type="AlphaFoldDB" id="A0A0J6WYH7"/>
<dbReference type="Proteomes" id="UP000036503">
    <property type="component" value="Unassembled WGS sequence"/>
</dbReference>
<organism evidence="3 4">
    <name type="scientific">Megasphaera cerevisiae DSM 20462</name>
    <dbReference type="NCBI Taxonomy" id="1122219"/>
    <lineage>
        <taxon>Bacteria</taxon>
        <taxon>Bacillati</taxon>
        <taxon>Bacillota</taxon>
        <taxon>Negativicutes</taxon>
        <taxon>Veillonellales</taxon>
        <taxon>Veillonellaceae</taxon>
        <taxon>Megasphaera</taxon>
    </lineage>
</organism>
<dbReference type="InterPro" id="IPR050073">
    <property type="entry name" value="2-IPM_HCS-like"/>
</dbReference>
<reference evidence="3 4" key="1">
    <citation type="submission" date="2015-06" db="EMBL/GenBank/DDBJ databases">
        <title>Draft genome sequence of beer spoilage bacterium Megasphaera cerevisiae type strain 20462.</title>
        <authorList>
            <person name="Kutumbaka K."/>
            <person name="Pasmowitz J."/>
            <person name="Mategko J."/>
            <person name="Reyes D."/>
            <person name="Friedrich A."/>
            <person name="Han S."/>
            <person name="Martens-Habbena W."/>
            <person name="Neal-McKinney J."/>
            <person name="Janagama H.K."/>
            <person name="Nadala C."/>
            <person name="Samadpour M."/>
        </authorList>
    </citation>
    <scope>NUCLEOTIDE SEQUENCE [LARGE SCALE GENOMIC DNA]</scope>
    <source>
        <strain evidence="3 4">DSM 20462</strain>
    </source>
</reference>